<name>A0A369UJY9_9GAMM</name>
<dbReference type="PANTHER" id="PTHR47505">
    <property type="entry name" value="DNA UTILIZATION PROTEIN YHGH"/>
    <property type="match status" value="1"/>
</dbReference>
<reference evidence="3 4" key="1">
    <citation type="submission" date="2018-07" db="EMBL/GenBank/DDBJ databases">
        <title>Dyella tabacisoli L4-6T, whole genome shotgun sequence.</title>
        <authorList>
            <person name="Zhou X.-K."/>
            <person name="Li W.-J."/>
            <person name="Duan Y.-Q."/>
        </authorList>
    </citation>
    <scope>NUCLEOTIDE SEQUENCE [LARGE SCALE GENOMIC DNA]</scope>
    <source>
        <strain evidence="3 4">L4-6</strain>
    </source>
</reference>
<dbReference type="OrthoDB" id="9793412at2"/>
<sequence length="112" mass="12352">MSHSKLVALIGPLELAKPLARAWNIALRHDVLQRQRATNAQTELDAAARRRNVRDAFVVREGAALPAHVVVLDDVMTTGATLAECARILKRAGAVRVDVWVLARAPRRFFGH</sequence>
<dbReference type="SUPFAM" id="SSF53271">
    <property type="entry name" value="PRTase-like"/>
    <property type="match status" value="1"/>
</dbReference>
<evidence type="ECO:0000259" key="2">
    <source>
        <dbReference type="Pfam" id="PF00156"/>
    </source>
</evidence>
<accession>A0A369UJY9</accession>
<evidence type="ECO:0000313" key="3">
    <source>
        <dbReference type="EMBL" id="RDD80827.1"/>
    </source>
</evidence>
<dbReference type="InterPro" id="IPR051910">
    <property type="entry name" value="ComF/GntX_DNA_util-trans"/>
</dbReference>
<dbReference type="Pfam" id="PF00156">
    <property type="entry name" value="Pribosyltran"/>
    <property type="match status" value="1"/>
</dbReference>
<evidence type="ECO:0000256" key="1">
    <source>
        <dbReference type="ARBA" id="ARBA00008007"/>
    </source>
</evidence>
<dbReference type="EMBL" id="QQAH01000014">
    <property type="protein sequence ID" value="RDD80827.1"/>
    <property type="molecule type" value="Genomic_DNA"/>
</dbReference>
<dbReference type="AlphaFoldDB" id="A0A369UJY9"/>
<proteinExistence type="inferred from homology"/>
<keyword evidence="4" id="KW-1185">Reference proteome</keyword>
<dbReference type="Proteomes" id="UP000253782">
    <property type="component" value="Unassembled WGS sequence"/>
</dbReference>
<evidence type="ECO:0000313" key="4">
    <source>
        <dbReference type="Proteomes" id="UP000253782"/>
    </source>
</evidence>
<dbReference type="InterPro" id="IPR029057">
    <property type="entry name" value="PRTase-like"/>
</dbReference>
<protein>
    <submittedName>
        <fullName evidence="3">ComF family protein</fullName>
    </submittedName>
</protein>
<dbReference type="CDD" id="cd06223">
    <property type="entry name" value="PRTases_typeI"/>
    <property type="match status" value="1"/>
</dbReference>
<feature type="domain" description="Phosphoribosyltransferase" evidence="2">
    <location>
        <begin position="67"/>
        <end position="107"/>
    </location>
</feature>
<dbReference type="InterPro" id="IPR000836">
    <property type="entry name" value="PRTase_dom"/>
</dbReference>
<comment type="caution">
    <text evidence="3">The sequence shown here is derived from an EMBL/GenBank/DDBJ whole genome shotgun (WGS) entry which is preliminary data.</text>
</comment>
<dbReference type="Gene3D" id="3.40.50.2020">
    <property type="match status" value="1"/>
</dbReference>
<organism evidence="3 4">
    <name type="scientific">Dyella tabacisoli</name>
    <dbReference type="NCBI Taxonomy" id="2282381"/>
    <lineage>
        <taxon>Bacteria</taxon>
        <taxon>Pseudomonadati</taxon>
        <taxon>Pseudomonadota</taxon>
        <taxon>Gammaproteobacteria</taxon>
        <taxon>Lysobacterales</taxon>
        <taxon>Rhodanobacteraceae</taxon>
        <taxon>Dyella</taxon>
    </lineage>
</organism>
<comment type="similarity">
    <text evidence="1">Belongs to the ComF/GntX family.</text>
</comment>
<dbReference type="PANTHER" id="PTHR47505:SF1">
    <property type="entry name" value="DNA UTILIZATION PROTEIN YHGH"/>
    <property type="match status" value="1"/>
</dbReference>
<gene>
    <name evidence="3" type="ORF">DVJ77_15340</name>
</gene>